<keyword evidence="1" id="KW-1133">Transmembrane helix</keyword>
<reference evidence="2" key="1">
    <citation type="submission" date="2021-01" db="EMBL/GenBank/DDBJ databases">
        <authorList>
            <consortium name="Genoscope - CEA"/>
            <person name="William W."/>
        </authorList>
    </citation>
    <scope>NUCLEOTIDE SEQUENCE</scope>
</reference>
<keyword evidence="1" id="KW-0812">Transmembrane</keyword>
<dbReference type="AlphaFoldDB" id="A0A8S1WPZ6"/>
<evidence type="ECO:0000313" key="2">
    <source>
        <dbReference type="EMBL" id="CAD8190249.1"/>
    </source>
</evidence>
<evidence type="ECO:0000256" key="1">
    <source>
        <dbReference type="SAM" id="Phobius"/>
    </source>
</evidence>
<keyword evidence="3" id="KW-1185">Reference proteome</keyword>
<accession>A0A8S1WPZ6</accession>
<dbReference type="EMBL" id="CAJJDO010000096">
    <property type="protein sequence ID" value="CAD8190249.1"/>
    <property type="molecule type" value="Genomic_DNA"/>
</dbReference>
<dbReference type="Proteomes" id="UP000689195">
    <property type="component" value="Unassembled WGS sequence"/>
</dbReference>
<proteinExistence type="predicted"/>
<gene>
    <name evidence="2" type="ORF">PPENT_87.1.T0960018</name>
</gene>
<feature type="transmembrane region" description="Helical" evidence="1">
    <location>
        <begin position="131"/>
        <end position="153"/>
    </location>
</feature>
<name>A0A8S1WPZ6_9CILI</name>
<sequence length="229" mass="27046">MEASLVTQQIYFYQHYFLDTTSIYEGDPQAIHSTGDLSFTHCCHVQLQTSAQTSFDLLPLKHSYLFSTQSVNLIQFYISNFQNNILVRNFKMENCNLQQPQILYFATYNLRHILLNFSYCSYKITKSKTQLYLVALILLNSKQLMFTILALNFKLELREMNFFFSSQFVIIFQKLFQLKIPCLIDNIQVIENTFQISNPFQIFPLFQLAVWQLLFKTLQYNTIISNLQP</sequence>
<keyword evidence="1" id="KW-0472">Membrane</keyword>
<protein>
    <recommendedName>
        <fullName evidence="4">Transmembrane protein</fullName>
    </recommendedName>
</protein>
<comment type="caution">
    <text evidence="2">The sequence shown here is derived from an EMBL/GenBank/DDBJ whole genome shotgun (WGS) entry which is preliminary data.</text>
</comment>
<evidence type="ECO:0008006" key="4">
    <source>
        <dbReference type="Google" id="ProtNLM"/>
    </source>
</evidence>
<organism evidence="2 3">
    <name type="scientific">Paramecium pentaurelia</name>
    <dbReference type="NCBI Taxonomy" id="43138"/>
    <lineage>
        <taxon>Eukaryota</taxon>
        <taxon>Sar</taxon>
        <taxon>Alveolata</taxon>
        <taxon>Ciliophora</taxon>
        <taxon>Intramacronucleata</taxon>
        <taxon>Oligohymenophorea</taxon>
        <taxon>Peniculida</taxon>
        <taxon>Parameciidae</taxon>
        <taxon>Paramecium</taxon>
    </lineage>
</organism>
<evidence type="ECO:0000313" key="3">
    <source>
        <dbReference type="Proteomes" id="UP000689195"/>
    </source>
</evidence>